<dbReference type="Pfam" id="PF22151">
    <property type="entry name" value="Fer4_NDSU1"/>
    <property type="match status" value="1"/>
</dbReference>
<evidence type="ECO:0000259" key="15">
    <source>
        <dbReference type="PROSITE" id="PS51839"/>
    </source>
</evidence>
<evidence type="ECO:0000259" key="13">
    <source>
        <dbReference type="PROSITE" id="PS51085"/>
    </source>
</evidence>
<dbReference type="Pfam" id="PF22117">
    <property type="entry name" value="Fer4_Nqo3"/>
    <property type="match status" value="1"/>
</dbReference>
<dbReference type="GO" id="GO:0046872">
    <property type="term" value="F:metal ion binding"/>
    <property type="evidence" value="ECO:0007669"/>
    <property type="project" value="UniProtKB-KW"/>
</dbReference>
<name>A0A1D8D5F4_9EUKA</name>
<comment type="function">
    <text evidence="10">Core subunit of the mitochondrial membrane respiratory chain NADH dehydrogenase (Complex I) that is believed to belong to the minimal assembly required for catalysis. Complex I functions in the transfer of electrons from NADH to the respiratory chain. The immediate electron acceptor for the enzyme is believed to be ubiquinone. This is the largest subunit of complex I and it is a component of the iron-sulfur (IP) fragment of the enzyme. It may form part of the active site crevice where NADH is oxidized.</text>
</comment>
<feature type="domain" description="4Fe-4S Mo/W bis-MGD-type" evidence="14">
    <location>
        <begin position="218"/>
        <end position="274"/>
    </location>
</feature>
<accession>A0A1D8D5F4</accession>
<comment type="similarity">
    <text evidence="2 12">Belongs to the complex I 75 kDa subunit family.</text>
</comment>
<dbReference type="PROSITE" id="PS00642">
    <property type="entry name" value="COMPLEX1_75K_2"/>
    <property type="match status" value="1"/>
</dbReference>
<dbReference type="GO" id="GO:0008137">
    <property type="term" value="F:NADH dehydrogenase (ubiquinone) activity"/>
    <property type="evidence" value="ECO:0007669"/>
    <property type="project" value="InterPro"/>
</dbReference>
<dbReference type="InterPro" id="IPR006656">
    <property type="entry name" value="Mopterin_OxRdtase"/>
</dbReference>
<dbReference type="Gene3D" id="3.30.70.20">
    <property type="match status" value="1"/>
</dbReference>
<evidence type="ECO:0000256" key="12">
    <source>
        <dbReference type="RuleBase" id="RU004523"/>
    </source>
</evidence>
<dbReference type="PROSITE" id="PS00643">
    <property type="entry name" value="COMPLEX1_75K_3"/>
    <property type="match status" value="1"/>
</dbReference>
<evidence type="ECO:0000256" key="10">
    <source>
        <dbReference type="ARBA" id="ARBA00054960"/>
    </source>
</evidence>
<dbReference type="AlphaFoldDB" id="A0A1D8D5F4"/>
<keyword evidence="7" id="KW-0411">Iron-sulfur</keyword>
<dbReference type="Pfam" id="PF13510">
    <property type="entry name" value="Fer2_4"/>
    <property type="match status" value="1"/>
</dbReference>
<keyword evidence="4" id="KW-0479">Metal-binding</keyword>
<protein>
    <recommendedName>
        <fullName evidence="11">NADH-ubiquinone oxidoreductase 75 kDa subunit</fullName>
    </recommendedName>
</protein>
<proteinExistence type="inferred from homology"/>
<dbReference type="PROSITE" id="PS51839">
    <property type="entry name" value="4FE4S_HC3"/>
    <property type="match status" value="1"/>
</dbReference>
<evidence type="ECO:0000256" key="9">
    <source>
        <dbReference type="ARBA" id="ARBA00034078"/>
    </source>
</evidence>
<dbReference type="PANTHER" id="PTHR43105:SF13">
    <property type="entry name" value="NADH-UBIQUINONE OXIDOREDUCTASE 75 KDA SUBUNIT, MITOCHONDRIAL"/>
    <property type="match status" value="1"/>
</dbReference>
<dbReference type="PROSITE" id="PS51669">
    <property type="entry name" value="4FE4S_MOW_BIS_MGD"/>
    <property type="match status" value="1"/>
</dbReference>
<dbReference type="InterPro" id="IPR050123">
    <property type="entry name" value="Prok_molybdopt-oxidoreductase"/>
</dbReference>
<comment type="cofactor">
    <cofactor evidence="9">
        <name>[2Fe-2S] cluster</name>
        <dbReference type="ChEBI" id="CHEBI:190135"/>
    </cofactor>
</comment>
<dbReference type="GO" id="GO:0016020">
    <property type="term" value="C:membrane"/>
    <property type="evidence" value="ECO:0007669"/>
    <property type="project" value="InterPro"/>
</dbReference>
<dbReference type="NCBIfam" id="TIGR01973">
    <property type="entry name" value="NuoG"/>
    <property type="match status" value="1"/>
</dbReference>
<dbReference type="FunFam" id="3.30.70.20:FF:000002">
    <property type="entry name" value="NADH-ubiquinone oxidoreductase 75 kDa subunit"/>
    <property type="match status" value="1"/>
</dbReference>
<dbReference type="Gene3D" id="3.10.20.740">
    <property type="match status" value="1"/>
</dbReference>
<evidence type="ECO:0000256" key="3">
    <source>
        <dbReference type="ARBA" id="ARBA00022485"/>
    </source>
</evidence>
<organism evidence="16">
    <name type="scientific">Paramoeba pemaquidensis</name>
    <dbReference type="NCBI Taxonomy" id="180228"/>
    <lineage>
        <taxon>Eukaryota</taxon>
        <taxon>Amoebozoa</taxon>
        <taxon>Discosea</taxon>
        <taxon>Flabellinia</taxon>
        <taxon>Dactylopodida</taxon>
        <taxon>Paramoebidae</taxon>
        <taxon>Paramoeba</taxon>
    </lineage>
</organism>
<keyword evidence="16" id="KW-0496">Mitochondrion</keyword>
<geneLocation type="mitochondrion" evidence="16"/>
<dbReference type="InterPro" id="IPR001041">
    <property type="entry name" value="2Fe-2S_ferredoxin-type"/>
</dbReference>
<evidence type="ECO:0000256" key="8">
    <source>
        <dbReference type="ARBA" id="ARBA00023027"/>
    </source>
</evidence>
<dbReference type="PANTHER" id="PTHR43105">
    <property type="entry name" value="RESPIRATORY NITRATE REDUCTASE"/>
    <property type="match status" value="1"/>
</dbReference>
<dbReference type="InterPro" id="IPR010228">
    <property type="entry name" value="NADH_UbQ_OxRdtase_Gsu"/>
</dbReference>
<feature type="domain" description="2Fe-2S ferredoxin-type" evidence="13">
    <location>
        <begin position="3"/>
        <end position="81"/>
    </location>
</feature>
<evidence type="ECO:0000256" key="1">
    <source>
        <dbReference type="ARBA" id="ARBA00001966"/>
    </source>
</evidence>
<gene>
    <name evidence="16" type="primary">nad11</name>
</gene>
<dbReference type="InterPro" id="IPR000283">
    <property type="entry name" value="NADH_UbQ_OxRdtase_75kDa_su_CS"/>
</dbReference>
<dbReference type="CDD" id="cd00207">
    <property type="entry name" value="fer2"/>
    <property type="match status" value="1"/>
</dbReference>
<dbReference type="GO" id="GO:0042773">
    <property type="term" value="P:ATP synthesis coupled electron transport"/>
    <property type="evidence" value="ECO:0007669"/>
    <property type="project" value="InterPro"/>
</dbReference>
<keyword evidence="6" id="KW-0408">Iron</keyword>
<keyword evidence="8" id="KW-0520">NAD</keyword>
<keyword evidence="5" id="KW-1278">Translocase</keyword>
<evidence type="ECO:0000256" key="11">
    <source>
        <dbReference type="ARBA" id="ARBA00073002"/>
    </source>
</evidence>
<comment type="cofactor">
    <cofactor evidence="1">
        <name>[4Fe-4S] cluster</name>
        <dbReference type="ChEBI" id="CHEBI:49883"/>
    </cofactor>
</comment>
<evidence type="ECO:0000259" key="14">
    <source>
        <dbReference type="PROSITE" id="PS51669"/>
    </source>
</evidence>
<reference evidence="16" key="1">
    <citation type="submission" date="2016-07" db="EMBL/GenBank/DDBJ databases">
        <title>Evolution of an obligate endosymbiont from a free-living kinetoplastid protist.</title>
        <authorList>
            <person name="Tanifuji G."/>
            <person name="Curtis B.A."/>
            <person name="Cenci U."/>
            <person name="David V."/>
            <person name="Dean S."/>
            <person name="Fiala I."/>
            <person name="Flegontov P."/>
            <person name="Kelly S."/>
            <person name="Johnson-MacKinnon J."/>
            <person name="Moog D."/>
            <person name="Nakayama T."/>
            <person name="Onodera N.T."/>
            <person name="Inagaki Y."/>
            <person name="Hashimoto T."/>
            <person name="Gull K."/>
            <person name="Lukes J."/>
            <person name="Archibald J.M."/>
        </authorList>
    </citation>
    <scope>NUCLEOTIDE SEQUENCE</scope>
</reference>
<dbReference type="Pfam" id="PF00384">
    <property type="entry name" value="Molybdopterin"/>
    <property type="match status" value="1"/>
</dbReference>
<evidence type="ECO:0000313" key="16">
    <source>
        <dbReference type="EMBL" id="AOS85545.1"/>
    </source>
</evidence>
<dbReference type="RefSeq" id="YP_009308407.1">
    <property type="nucleotide sequence ID" value="NC_031417.1"/>
</dbReference>
<dbReference type="GeneID" id="29292407"/>
<dbReference type="InterPro" id="IPR019574">
    <property type="entry name" value="NADH_UbQ_OxRdtase_Gsu_4Fe4S-bd"/>
</dbReference>
<dbReference type="SUPFAM" id="SSF54292">
    <property type="entry name" value="2Fe-2S ferredoxin-like"/>
    <property type="match status" value="1"/>
</dbReference>
<dbReference type="SUPFAM" id="SSF54862">
    <property type="entry name" value="4Fe-4S ferredoxins"/>
    <property type="match status" value="1"/>
</dbReference>
<feature type="domain" description="4Fe-4S His(Cys)3-ligated-type" evidence="15">
    <location>
        <begin position="81"/>
        <end position="120"/>
    </location>
</feature>
<dbReference type="SMART" id="SM00929">
    <property type="entry name" value="NADH-G_4Fe-4S_3"/>
    <property type="match status" value="1"/>
</dbReference>
<dbReference type="InterPro" id="IPR006963">
    <property type="entry name" value="Mopterin_OxRdtase_4Fe-4S_dom"/>
</dbReference>
<evidence type="ECO:0000256" key="2">
    <source>
        <dbReference type="ARBA" id="ARBA00005404"/>
    </source>
</evidence>
<evidence type="ECO:0000256" key="5">
    <source>
        <dbReference type="ARBA" id="ARBA00022967"/>
    </source>
</evidence>
<dbReference type="PROSITE" id="PS51085">
    <property type="entry name" value="2FE2S_FER_2"/>
    <property type="match status" value="1"/>
</dbReference>
<evidence type="ECO:0000256" key="7">
    <source>
        <dbReference type="ARBA" id="ARBA00023014"/>
    </source>
</evidence>
<keyword evidence="3" id="KW-0004">4Fe-4S</keyword>
<sequence>MNNNINIIIDNKELEVKNNYNIIQACNENNINIPKFCYHQELSIAGNCRMCLVEVKGVNKPIASCAIPVTPGMVIYTNSKLVKKAREGVLEFILINHPLDCPICDQGGECDLQDQSLVFGSDRGRFYEYKRSVNDKDCGPFIKTIMTRCIHCTRCIRFLDEVAGFKYLGLIGRGTKIEISNYINKIIYSELSGNIVDLCPVGALTLKSYSFKARPWELNYFNSIDLFDPFHLNIRIDIRDLKILRILPVFNNILKENWISDITRYAYDGFNNFRLLNPLSRNDEGKFLSLSWLKTYELVSKLFISNNINFILGNFIDMETCFILKKIKSLNSKRNHVTLNINNNYNIFNNLDFRNNYFMNNSNIQNLLEYDNIVLVDSNIRLSNPLLNLRIKNFCKIKNHVFTIGSSFYSNFLVHNYGSNLKELWLLFKGQSELNLILKNKKNLLIINESSIMSDNLSLNFIMLLKNIKKYIDLDFFFFNNTNSDISLFKEINISGGAVSKFNDKTFKPLEQISNNIFYFLNTSQKFIFNKGGLSNYFIYQGSNYNISNKSYYNLLLPSVNHLEKNSSYVNFLGYYQRSKFILYPPKNSRSDWKILYILFNFLFKDKSKIKFSDFSGFRINYNLFYNDSYFNMTNIRLNKLFNYNFKISNNFYNDKYVNIYKSNSIILSSKNIFSIFKKIKESYSNFY</sequence>
<dbReference type="SUPFAM" id="SSF53706">
    <property type="entry name" value="Formate dehydrogenase/DMSO reductase, domains 1-3"/>
    <property type="match status" value="1"/>
</dbReference>
<dbReference type="GO" id="GO:0016651">
    <property type="term" value="F:oxidoreductase activity, acting on NAD(P)H"/>
    <property type="evidence" value="ECO:0007669"/>
    <property type="project" value="InterPro"/>
</dbReference>
<dbReference type="FunFam" id="3.10.20.740:FF:000001">
    <property type="entry name" value="NADH-quinone oxidoreductase subunit G"/>
    <property type="match status" value="1"/>
</dbReference>
<dbReference type="InterPro" id="IPR054351">
    <property type="entry name" value="NADH_UbQ_OxRdtase_ferredoxin"/>
</dbReference>
<dbReference type="InterPro" id="IPR036010">
    <property type="entry name" value="2Fe-2S_ferredoxin-like_sf"/>
</dbReference>
<dbReference type="EMBL" id="KX611830">
    <property type="protein sequence ID" value="AOS85545.1"/>
    <property type="molecule type" value="Genomic_DNA"/>
</dbReference>
<dbReference type="Pfam" id="PF10588">
    <property type="entry name" value="NADH-G_4Fe-4S_3"/>
    <property type="match status" value="1"/>
</dbReference>
<dbReference type="GO" id="GO:0051539">
    <property type="term" value="F:4 iron, 4 sulfur cluster binding"/>
    <property type="evidence" value="ECO:0007669"/>
    <property type="project" value="UniProtKB-KW"/>
</dbReference>
<dbReference type="PROSITE" id="PS00641">
    <property type="entry name" value="COMPLEX1_75K_1"/>
    <property type="match status" value="1"/>
</dbReference>
<evidence type="ECO:0000256" key="4">
    <source>
        <dbReference type="ARBA" id="ARBA00022723"/>
    </source>
</evidence>
<evidence type="ECO:0000256" key="6">
    <source>
        <dbReference type="ARBA" id="ARBA00023004"/>
    </source>
</evidence>